<dbReference type="InterPro" id="IPR029069">
    <property type="entry name" value="HotDog_dom_sf"/>
</dbReference>
<dbReference type="Pfam" id="PF01575">
    <property type="entry name" value="MaoC_dehydratas"/>
    <property type="match status" value="1"/>
</dbReference>
<dbReference type="SUPFAM" id="SSF54637">
    <property type="entry name" value="Thioesterase/thiol ester dehydrase-isomerase"/>
    <property type="match status" value="1"/>
</dbReference>
<dbReference type="CDD" id="cd03449">
    <property type="entry name" value="R_hydratase"/>
    <property type="match status" value="1"/>
</dbReference>
<dbReference type="GO" id="GO:0019171">
    <property type="term" value="F:(3R)-hydroxyacyl-[acyl-carrier-protein] dehydratase activity"/>
    <property type="evidence" value="ECO:0007669"/>
    <property type="project" value="TreeGrafter"/>
</dbReference>
<reference evidence="2" key="1">
    <citation type="submission" date="2018-05" db="EMBL/GenBank/DDBJ databases">
        <authorList>
            <person name="Lanie J.A."/>
            <person name="Ng W.-L."/>
            <person name="Kazmierczak K.M."/>
            <person name="Andrzejewski T.M."/>
            <person name="Davidsen T.M."/>
            <person name="Wayne K.J."/>
            <person name="Tettelin H."/>
            <person name="Glass J.I."/>
            <person name="Rusch D."/>
            <person name="Podicherti R."/>
            <person name="Tsui H.-C.T."/>
            <person name="Winkler M.E."/>
        </authorList>
    </citation>
    <scope>NUCLEOTIDE SEQUENCE</scope>
</reference>
<proteinExistence type="predicted"/>
<evidence type="ECO:0000313" key="2">
    <source>
        <dbReference type="EMBL" id="SVB05111.1"/>
    </source>
</evidence>
<organism evidence="2">
    <name type="scientific">marine metagenome</name>
    <dbReference type="NCBI Taxonomy" id="408172"/>
    <lineage>
        <taxon>unclassified sequences</taxon>
        <taxon>metagenomes</taxon>
        <taxon>ecological metagenomes</taxon>
    </lineage>
</organism>
<dbReference type="EMBL" id="UINC01026873">
    <property type="protein sequence ID" value="SVB05111.1"/>
    <property type="molecule type" value="Genomic_DNA"/>
</dbReference>
<dbReference type="GO" id="GO:0006633">
    <property type="term" value="P:fatty acid biosynthetic process"/>
    <property type="evidence" value="ECO:0007669"/>
    <property type="project" value="TreeGrafter"/>
</dbReference>
<dbReference type="InterPro" id="IPR002539">
    <property type="entry name" value="MaoC-like_dom"/>
</dbReference>
<protein>
    <recommendedName>
        <fullName evidence="1">MaoC-like domain-containing protein</fullName>
    </recommendedName>
</protein>
<feature type="domain" description="MaoC-like" evidence="1">
    <location>
        <begin position="8"/>
        <end position="110"/>
    </location>
</feature>
<dbReference type="AlphaFoldDB" id="A0A382AUX3"/>
<dbReference type="PANTHER" id="PTHR43437:SF3">
    <property type="entry name" value="HYDROXYACYL-THIOESTER DEHYDRATASE TYPE 2, MITOCHONDRIAL"/>
    <property type="match status" value="1"/>
</dbReference>
<accession>A0A382AUX3</accession>
<gene>
    <name evidence="2" type="ORF">METZ01_LOCUS157965</name>
</gene>
<name>A0A382AUX3_9ZZZZ</name>
<dbReference type="PANTHER" id="PTHR43437">
    <property type="entry name" value="HYDROXYACYL-THIOESTER DEHYDRATASE TYPE 2, MITOCHONDRIAL-RELATED"/>
    <property type="match status" value="1"/>
</dbReference>
<evidence type="ECO:0000259" key="1">
    <source>
        <dbReference type="Pfam" id="PF01575"/>
    </source>
</evidence>
<sequence>MKTGDIYSKEFSISNEDIRIFSEITGDKNPIHLNVNYAKKSGFMGPIAHGLLTSSIFSRILGNEFPGQGTIYLKQELNFCSVVYPDEKLIAEIVVLESNDKGKYRLKTMISSKNKKENIKITGEAIILYNRKD</sequence>
<dbReference type="Gene3D" id="3.10.129.10">
    <property type="entry name" value="Hotdog Thioesterase"/>
    <property type="match status" value="1"/>
</dbReference>
<dbReference type="InterPro" id="IPR050965">
    <property type="entry name" value="UPF0336/Enoyl-CoA_hydratase"/>
</dbReference>